<name>A0A9P9AL91_9HYPO</name>
<dbReference type="Proteomes" id="UP000777438">
    <property type="component" value="Unassembled WGS sequence"/>
</dbReference>
<dbReference type="Pfam" id="PF07081">
    <property type="entry name" value="DUF1349"/>
    <property type="match status" value="1"/>
</dbReference>
<protein>
    <submittedName>
        <fullName evidence="1">Uncharacterized protein</fullName>
    </submittedName>
</protein>
<dbReference type="PANTHER" id="PTHR35332:SF2">
    <property type="entry name" value="REGULATION OF ENOLASE PROTEIN 1"/>
    <property type="match status" value="1"/>
</dbReference>
<comment type="caution">
    <text evidence="1">The sequence shown here is derived from an EMBL/GenBank/DDBJ whole genome shotgun (WGS) entry which is preliminary data.</text>
</comment>
<keyword evidence="2" id="KW-1185">Reference proteome</keyword>
<dbReference type="Gene3D" id="2.60.120.200">
    <property type="match status" value="1"/>
</dbReference>
<dbReference type="InterPro" id="IPR009784">
    <property type="entry name" value="DUF1349"/>
</dbReference>
<dbReference type="OrthoDB" id="42525at2759"/>
<dbReference type="AlphaFoldDB" id="A0A9P9AL91"/>
<organism evidence="1 2">
    <name type="scientific">Thelonectria olida</name>
    <dbReference type="NCBI Taxonomy" id="1576542"/>
    <lineage>
        <taxon>Eukaryota</taxon>
        <taxon>Fungi</taxon>
        <taxon>Dikarya</taxon>
        <taxon>Ascomycota</taxon>
        <taxon>Pezizomycotina</taxon>
        <taxon>Sordariomycetes</taxon>
        <taxon>Hypocreomycetidae</taxon>
        <taxon>Hypocreales</taxon>
        <taxon>Nectriaceae</taxon>
        <taxon>Thelonectria</taxon>
    </lineage>
</organism>
<accession>A0A9P9AL91</accession>
<gene>
    <name evidence="1" type="ORF">B0T10DRAFT_488165</name>
</gene>
<proteinExistence type="predicted"/>
<reference evidence="1 2" key="1">
    <citation type="journal article" date="2021" name="Nat. Commun.">
        <title>Genetic determinants of endophytism in the Arabidopsis root mycobiome.</title>
        <authorList>
            <person name="Mesny F."/>
            <person name="Miyauchi S."/>
            <person name="Thiergart T."/>
            <person name="Pickel B."/>
            <person name="Atanasova L."/>
            <person name="Karlsson M."/>
            <person name="Huettel B."/>
            <person name="Barry K.W."/>
            <person name="Haridas S."/>
            <person name="Chen C."/>
            <person name="Bauer D."/>
            <person name="Andreopoulos W."/>
            <person name="Pangilinan J."/>
            <person name="LaButti K."/>
            <person name="Riley R."/>
            <person name="Lipzen A."/>
            <person name="Clum A."/>
            <person name="Drula E."/>
            <person name="Henrissat B."/>
            <person name="Kohler A."/>
            <person name="Grigoriev I.V."/>
            <person name="Martin F.M."/>
            <person name="Hacquard S."/>
        </authorList>
    </citation>
    <scope>NUCLEOTIDE SEQUENCE [LARGE SCALE GENOMIC DNA]</scope>
    <source>
        <strain evidence="1 2">MPI-CAGE-CH-0241</strain>
    </source>
</reference>
<dbReference type="PANTHER" id="PTHR35332">
    <property type="entry name" value="REGULATION OF ENOLASE PROTEIN 1"/>
    <property type="match status" value="1"/>
</dbReference>
<sequence>MTNKSFTVPAGPGTDIWKKPPHHDVFAAPFHKLSSGPLNKFSSATLTFSSTYVQQYDQGGLLLTLTNPSASARKWIKAGVECLDDSVRLSVVSCDTWADWSVATPPTGADDIKAGSKTVTIHIETEVGELGRCLWVHYVDGETKVPLREICWVYGYDNGEGWQLDVNAAAARPGKEIDGELEVHFENFEVKWDN</sequence>
<evidence type="ECO:0000313" key="2">
    <source>
        <dbReference type="Proteomes" id="UP000777438"/>
    </source>
</evidence>
<evidence type="ECO:0000313" key="1">
    <source>
        <dbReference type="EMBL" id="KAH6888433.1"/>
    </source>
</evidence>
<dbReference type="EMBL" id="JAGPYM010000012">
    <property type="protein sequence ID" value="KAH6888433.1"/>
    <property type="molecule type" value="Genomic_DNA"/>
</dbReference>